<protein>
    <submittedName>
        <fullName evidence="2">Uncharacterized protein</fullName>
    </submittedName>
</protein>
<feature type="region of interest" description="Disordered" evidence="1">
    <location>
        <begin position="64"/>
        <end position="83"/>
    </location>
</feature>
<evidence type="ECO:0000313" key="3">
    <source>
        <dbReference type="Proteomes" id="UP000479710"/>
    </source>
</evidence>
<name>A0A6G1ERZ9_9ORYZ</name>
<feature type="compositionally biased region" description="Gly residues" evidence="1">
    <location>
        <begin position="74"/>
        <end position="83"/>
    </location>
</feature>
<dbReference type="AlphaFoldDB" id="A0A6G1ERZ9"/>
<proteinExistence type="predicted"/>
<reference evidence="2 3" key="1">
    <citation type="submission" date="2019-11" db="EMBL/GenBank/DDBJ databases">
        <title>Whole genome sequence of Oryza granulata.</title>
        <authorList>
            <person name="Li W."/>
        </authorList>
    </citation>
    <scope>NUCLEOTIDE SEQUENCE [LARGE SCALE GENOMIC DNA]</scope>
    <source>
        <strain evidence="3">cv. Menghai</strain>
        <tissue evidence="2">Leaf</tissue>
    </source>
</reference>
<dbReference type="Proteomes" id="UP000479710">
    <property type="component" value="Unassembled WGS sequence"/>
</dbReference>
<keyword evidence="3" id="KW-1185">Reference proteome</keyword>
<evidence type="ECO:0000313" key="2">
    <source>
        <dbReference type="EMBL" id="KAF0927379.1"/>
    </source>
</evidence>
<organism evidence="2 3">
    <name type="scientific">Oryza meyeriana var. granulata</name>
    <dbReference type="NCBI Taxonomy" id="110450"/>
    <lineage>
        <taxon>Eukaryota</taxon>
        <taxon>Viridiplantae</taxon>
        <taxon>Streptophyta</taxon>
        <taxon>Embryophyta</taxon>
        <taxon>Tracheophyta</taxon>
        <taxon>Spermatophyta</taxon>
        <taxon>Magnoliopsida</taxon>
        <taxon>Liliopsida</taxon>
        <taxon>Poales</taxon>
        <taxon>Poaceae</taxon>
        <taxon>BOP clade</taxon>
        <taxon>Oryzoideae</taxon>
        <taxon>Oryzeae</taxon>
        <taxon>Oryzinae</taxon>
        <taxon>Oryza</taxon>
        <taxon>Oryza meyeriana</taxon>
    </lineage>
</organism>
<evidence type="ECO:0000256" key="1">
    <source>
        <dbReference type="SAM" id="MobiDB-lite"/>
    </source>
</evidence>
<gene>
    <name evidence="2" type="ORF">E2562_032318</name>
</gene>
<accession>A0A6G1ERZ9</accession>
<comment type="caution">
    <text evidence="2">The sequence shown here is derived from an EMBL/GenBank/DDBJ whole genome shotgun (WGS) entry which is preliminary data.</text>
</comment>
<dbReference type="EMBL" id="SPHZ02000003">
    <property type="protein sequence ID" value="KAF0927379.1"/>
    <property type="molecule type" value="Genomic_DNA"/>
</dbReference>
<sequence length="83" mass="8402">MAPETDAGSSAAAATADVMTQLQRDMAMVLSSISSLASKSDVADLSRMVAVTTARVTALEQLQGNASSSAEPRLGGGGRWAFA</sequence>